<proteinExistence type="predicted"/>
<dbReference type="Pfam" id="PF13976">
    <property type="entry name" value="gag_pre-integrs"/>
    <property type="match status" value="1"/>
</dbReference>
<evidence type="ECO:0000313" key="5">
    <source>
        <dbReference type="Proteomes" id="UP001151760"/>
    </source>
</evidence>
<dbReference type="PANTHER" id="PTHR42648">
    <property type="entry name" value="TRANSPOSASE, PUTATIVE-RELATED"/>
    <property type="match status" value="1"/>
</dbReference>
<keyword evidence="5" id="KW-1185">Reference proteome</keyword>
<dbReference type="Pfam" id="PF00665">
    <property type="entry name" value="rve"/>
    <property type="match status" value="1"/>
</dbReference>
<comment type="caution">
    <text evidence="4">The sequence shown here is derived from an EMBL/GenBank/DDBJ whole genome shotgun (WGS) entry which is preliminary data.</text>
</comment>
<evidence type="ECO:0000259" key="3">
    <source>
        <dbReference type="PROSITE" id="PS50994"/>
    </source>
</evidence>
<dbReference type="Gene3D" id="3.30.420.10">
    <property type="entry name" value="Ribonuclease H-like superfamily/Ribonuclease H"/>
    <property type="match status" value="1"/>
</dbReference>
<feature type="region of interest" description="Disordered" evidence="2">
    <location>
        <begin position="700"/>
        <end position="722"/>
    </location>
</feature>
<dbReference type="Pfam" id="PF22936">
    <property type="entry name" value="Pol_BBD"/>
    <property type="match status" value="1"/>
</dbReference>
<dbReference type="SUPFAM" id="SSF53098">
    <property type="entry name" value="Ribonuclease H-like"/>
    <property type="match status" value="1"/>
</dbReference>
<reference evidence="4" key="2">
    <citation type="submission" date="2022-01" db="EMBL/GenBank/DDBJ databases">
        <authorList>
            <person name="Yamashiro T."/>
            <person name="Shiraishi A."/>
            <person name="Satake H."/>
            <person name="Nakayama K."/>
        </authorList>
    </citation>
    <scope>NUCLEOTIDE SEQUENCE</scope>
</reference>
<accession>A0ABQ5C0W0</accession>
<dbReference type="InterPro" id="IPR001584">
    <property type="entry name" value="Integrase_cat-core"/>
</dbReference>
<dbReference type="InterPro" id="IPR057670">
    <property type="entry name" value="SH3_retrovirus"/>
</dbReference>
<evidence type="ECO:0000256" key="1">
    <source>
        <dbReference type="ARBA" id="ARBA00022670"/>
    </source>
</evidence>
<dbReference type="InterPro" id="IPR025724">
    <property type="entry name" value="GAG-pre-integrase_dom"/>
</dbReference>
<dbReference type="InterPro" id="IPR036397">
    <property type="entry name" value="RNaseH_sf"/>
</dbReference>
<reference evidence="4" key="1">
    <citation type="journal article" date="2022" name="Int. J. Mol. Sci.">
        <title>Draft Genome of Tanacetum Coccineum: Genomic Comparison of Closely Related Tanacetum-Family Plants.</title>
        <authorList>
            <person name="Yamashiro T."/>
            <person name="Shiraishi A."/>
            <person name="Nakayama K."/>
            <person name="Satake H."/>
        </authorList>
    </citation>
    <scope>NUCLEOTIDE SEQUENCE</scope>
</reference>
<feature type="compositionally biased region" description="Polar residues" evidence="2">
    <location>
        <begin position="711"/>
        <end position="722"/>
    </location>
</feature>
<dbReference type="PANTHER" id="PTHR42648:SF21">
    <property type="entry name" value="CYSTEINE-RICH RLK (RECEPTOR-LIKE PROTEIN KINASE) 8"/>
    <property type="match status" value="1"/>
</dbReference>
<gene>
    <name evidence="4" type="ORF">Tco_0878369</name>
</gene>
<organism evidence="4 5">
    <name type="scientific">Tanacetum coccineum</name>
    <dbReference type="NCBI Taxonomy" id="301880"/>
    <lineage>
        <taxon>Eukaryota</taxon>
        <taxon>Viridiplantae</taxon>
        <taxon>Streptophyta</taxon>
        <taxon>Embryophyta</taxon>
        <taxon>Tracheophyta</taxon>
        <taxon>Spermatophyta</taxon>
        <taxon>Magnoliopsida</taxon>
        <taxon>eudicotyledons</taxon>
        <taxon>Gunneridae</taxon>
        <taxon>Pentapetalae</taxon>
        <taxon>asterids</taxon>
        <taxon>campanulids</taxon>
        <taxon>Asterales</taxon>
        <taxon>Asteraceae</taxon>
        <taxon>Asteroideae</taxon>
        <taxon>Anthemideae</taxon>
        <taxon>Anthemidinae</taxon>
        <taxon>Tanacetum</taxon>
    </lineage>
</organism>
<keyword evidence="1" id="KW-0645">Protease</keyword>
<evidence type="ECO:0000313" key="4">
    <source>
        <dbReference type="EMBL" id="GJT19663.1"/>
    </source>
</evidence>
<name>A0ABQ5C0W0_9ASTR</name>
<dbReference type="InterPro" id="IPR039537">
    <property type="entry name" value="Retrotran_Ty1/copia-like"/>
</dbReference>
<sequence>MTEAKGDGGEGLYVRGRSGQRDIKQGGSYHITYRRDYFVDFEEYEGGKILLGDGRECVCFRIKTKIDIAGQFLNKEGFSGRCSQSIKVIKVSLVGRTLKGRKQLGEFMGGRSRTVWSVQGTGSVQVLQGVEFKVEPREDHTFEVEPHGNVDHVAGSQEVQTQDLIYYHLARDREQHSTHELFSYREDIACDVIPSGRLWMKDVMDARSDVYAEIWATKGLLDKAKGNVLGMEIVRDQSEGSLIKGGCDVKKNGKWSCIYAVGSQEYQMVCTRLDIASADVGMLDSCDCWDYKTNVQVFVDFDYVMGRSINVMLGVDQSQGATVSNEIKFNRKLGMIDDSMYGFMMYLDGPDLYMVMLMMIIKQTHLSETSSSAGVKIHTIPSDKILNRSSERAFVDMSANCYGCVCPVSVVRGCMRLLWLTESRNTTCILFFDIQLTSFSQGTVSLQSAFRDIKGIRHDQLSENAVSSTAIILWITSWSYDLSIELSSEGRLFLDDLDERTLLVSNINLLLQWDIKNASFPSLIDWKRACDAASGQEKSGTASKRAMTLIMPDALILGKALLEGYSSLVIKTCKLDFQRNRNELAMSLQRQSTWLICKLCSSNVDEDTASRLWLQLQQNTVVENGIIELYFVRTEYQLADMFTKALPEDRFKYLVRRIGMRCLTPAELELKKLIEKCNGKSVETQFDKPSVVRQPNAQRIPKPSVLGKPTPFSNSPEMRSFQTKQSVNKTNVSDGLFKQVTQQNLPQNRKQAEIHSNVLKPRMYRIATTTKEVEDHHRISSISKKTKYVTACNDSSNSRTSHVNAVCAECGKCVFNSNHDACVSRYLNDVNARTKKPKIVQLILFIVDSGCTKHMTGNLKLLCNFVEKFLGTVRFGNDQFAPILGYGDLNQGNVTIKRVYYVEGLNHNLFSVGQFCDADLEVAFRKSTCFVRDLQGNDLLTGNRGSDLYTISLQETTSSTLICFMAKASPTQAWLWHRRLSHLNFDYITLLSKKDVVTGLPKLKYVKDQLCSSCEMSKAKRSSFKTKAVPSSKGRLNLLHMDLCGPMRVASINGKKYILVIVDDYSRYTWTLFLRSKDETPEVLKDFLTMIQRNLQAQVITVRTDRGTKFLNKTLHAYFKEEGIEHQTSTPRTPEQNGVVERRNRTLVEAARMMLSASKLPLSFWAEAVATACYTQNRSIIISTHGKTAYHIINDRKPSIKHLHIFGCTCYITRDGENLDKMKEKGDPCVMVGYSTQSKGYRVYNKRTRLIVESIHIKFDEIKEMMSDHNSSDLAPQRQEMSVENVSSGLVPQGQKASDYDNSDPNKKDEDQTVIPHKATLVLKVYTHKKGVDFDESLHQVARWKHTSGGIQFLGDKLVSWMSKKQNCTAMSSAEAEYVALSASCAQVVRLGINPMIQPEPEDLPKDNPKLEIAVLRVILFSIHNDEWKSFQCHHQTALRWTSKRTLLWSTVGRVYVAQPEGFVDPDHPEKVYLLRKALYGLKQAPIETQFINK</sequence>
<dbReference type="Proteomes" id="UP001151760">
    <property type="component" value="Unassembled WGS sequence"/>
</dbReference>
<feature type="compositionally biased region" description="Polar residues" evidence="2">
    <location>
        <begin position="1272"/>
        <end position="1290"/>
    </location>
</feature>
<keyword evidence="1" id="KW-0378">Hydrolase</keyword>
<dbReference type="EMBL" id="BQNB010013735">
    <property type="protein sequence ID" value="GJT19663.1"/>
    <property type="molecule type" value="Genomic_DNA"/>
</dbReference>
<evidence type="ECO:0000256" key="2">
    <source>
        <dbReference type="SAM" id="MobiDB-lite"/>
    </source>
</evidence>
<dbReference type="InterPro" id="IPR054722">
    <property type="entry name" value="PolX-like_BBD"/>
</dbReference>
<dbReference type="PROSITE" id="PS50994">
    <property type="entry name" value="INTEGRASE"/>
    <property type="match status" value="1"/>
</dbReference>
<feature type="region of interest" description="Disordered" evidence="2">
    <location>
        <begin position="1268"/>
        <end position="1311"/>
    </location>
</feature>
<dbReference type="Pfam" id="PF25597">
    <property type="entry name" value="SH3_retrovirus"/>
    <property type="match status" value="1"/>
</dbReference>
<protein>
    <submittedName>
        <fullName evidence="4">Retrovirus-related pol polyprotein from transposon TNT 1-94</fullName>
    </submittedName>
</protein>
<feature type="domain" description="Integrase catalytic" evidence="3">
    <location>
        <begin position="1026"/>
        <end position="1197"/>
    </location>
</feature>
<dbReference type="InterPro" id="IPR012337">
    <property type="entry name" value="RNaseH-like_sf"/>
</dbReference>